<proteinExistence type="predicted"/>
<accession>A0A6J4Q4F1</accession>
<dbReference type="AlphaFoldDB" id="A0A6J4Q4F1"/>
<name>A0A6J4Q4F1_9ACTN</name>
<evidence type="ECO:0000313" key="2">
    <source>
        <dbReference type="EMBL" id="CAA9433049.1"/>
    </source>
</evidence>
<organism evidence="2">
    <name type="scientific">uncultured Rubrobacteraceae bacterium</name>
    <dbReference type="NCBI Taxonomy" id="349277"/>
    <lineage>
        <taxon>Bacteria</taxon>
        <taxon>Bacillati</taxon>
        <taxon>Actinomycetota</taxon>
        <taxon>Rubrobacteria</taxon>
        <taxon>Rubrobacterales</taxon>
        <taxon>Rubrobacteraceae</taxon>
        <taxon>environmental samples</taxon>
    </lineage>
</organism>
<reference evidence="2" key="1">
    <citation type="submission" date="2020-02" db="EMBL/GenBank/DDBJ databases">
        <authorList>
            <person name="Meier V. D."/>
        </authorList>
    </citation>
    <scope>NUCLEOTIDE SEQUENCE</scope>
    <source>
        <strain evidence="2">AVDCRST_MAG80</strain>
    </source>
</reference>
<sequence length="61" mass="6700">MANEKKDREPAGPARDRAREVRRVASGELGAKQVVIFGSLARALEVGEDAPARGRWTSPRR</sequence>
<evidence type="ECO:0000256" key="1">
    <source>
        <dbReference type="SAM" id="MobiDB-lite"/>
    </source>
</evidence>
<feature type="region of interest" description="Disordered" evidence="1">
    <location>
        <begin position="1"/>
        <end position="20"/>
    </location>
</feature>
<dbReference type="EMBL" id="CADCVC010000060">
    <property type="protein sequence ID" value="CAA9433049.1"/>
    <property type="molecule type" value="Genomic_DNA"/>
</dbReference>
<gene>
    <name evidence="2" type="ORF">AVDCRST_MAG80-719</name>
</gene>
<protein>
    <submittedName>
        <fullName evidence="2">Uncharacterized protein</fullName>
    </submittedName>
</protein>